<keyword evidence="3 10" id="KW-0812">Transmembrane</keyword>
<comment type="activity regulation">
    <text evidence="10">Na(+) is not transported, but it plays an essential structural role and its presence is essential for fluoride channel function.</text>
</comment>
<gene>
    <name evidence="10" type="primary">fluC</name>
    <name evidence="10" type="synonym">crcB</name>
    <name evidence="11" type="ORF">SAMN05880501_10420</name>
</gene>
<evidence type="ECO:0000256" key="3">
    <source>
        <dbReference type="ARBA" id="ARBA00022692"/>
    </source>
</evidence>
<feature type="transmembrane region" description="Helical" evidence="10">
    <location>
        <begin position="31"/>
        <end position="49"/>
    </location>
</feature>
<evidence type="ECO:0000313" key="11">
    <source>
        <dbReference type="EMBL" id="SOC05188.1"/>
    </source>
</evidence>
<dbReference type="Pfam" id="PF02537">
    <property type="entry name" value="CRCB"/>
    <property type="match status" value="1"/>
</dbReference>
<evidence type="ECO:0000256" key="9">
    <source>
        <dbReference type="ARBA" id="ARBA00049940"/>
    </source>
</evidence>
<evidence type="ECO:0000256" key="5">
    <source>
        <dbReference type="ARBA" id="ARBA00023136"/>
    </source>
</evidence>
<dbReference type="EMBL" id="OBMQ01000004">
    <property type="protein sequence ID" value="SOC05188.1"/>
    <property type="molecule type" value="Genomic_DNA"/>
</dbReference>
<keyword evidence="10" id="KW-0479">Metal-binding</keyword>
<feature type="transmembrane region" description="Helical" evidence="10">
    <location>
        <begin position="87"/>
        <end position="111"/>
    </location>
</feature>
<dbReference type="RefSeq" id="WP_161946629.1">
    <property type="nucleotide sequence ID" value="NZ_OBMQ01000004.1"/>
</dbReference>
<keyword evidence="5 10" id="KW-0472">Membrane</keyword>
<comment type="catalytic activity">
    <reaction evidence="8">
        <text>fluoride(in) = fluoride(out)</text>
        <dbReference type="Rhea" id="RHEA:76159"/>
        <dbReference type="ChEBI" id="CHEBI:17051"/>
    </reaction>
    <physiologicalReaction direction="left-to-right" evidence="8">
        <dbReference type="Rhea" id="RHEA:76160"/>
    </physiologicalReaction>
</comment>
<dbReference type="InterPro" id="IPR003691">
    <property type="entry name" value="FluC"/>
</dbReference>
<keyword evidence="6 10" id="KW-0407">Ion channel</keyword>
<keyword evidence="12" id="KW-1185">Reference proteome</keyword>
<name>A0A285SCB0_9BACL</name>
<feature type="transmembrane region" description="Helical" evidence="10">
    <location>
        <begin position="7"/>
        <end position="25"/>
    </location>
</feature>
<dbReference type="GO" id="GO:0005886">
    <property type="term" value="C:plasma membrane"/>
    <property type="evidence" value="ECO:0007669"/>
    <property type="project" value="UniProtKB-SubCell"/>
</dbReference>
<evidence type="ECO:0000313" key="12">
    <source>
        <dbReference type="Proteomes" id="UP000219636"/>
    </source>
</evidence>
<proteinExistence type="inferred from homology"/>
<accession>A0A285SCB0</accession>
<reference evidence="12" key="1">
    <citation type="submission" date="2017-08" db="EMBL/GenBank/DDBJ databases">
        <authorList>
            <person name="Varghese N."/>
            <person name="Submissions S."/>
        </authorList>
    </citation>
    <scope>NUCLEOTIDE SEQUENCE [LARGE SCALE GENOMIC DNA]</scope>
    <source>
        <strain evidence="12">JC22</strain>
    </source>
</reference>
<evidence type="ECO:0000256" key="6">
    <source>
        <dbReference type="ARBA" id="ARBA00023303"/>
    </source>
</evidence>
<feature type="binding site" evidence="10">
    <location>
        <position position="69"/>
    </location>
    <ligand>
        <name>Na(+)</name>
        <dbReference type="ChEBI" id="CHEBI:29101"/>
        <note>structural</note>
    </ligand>
</feature>
<keyword evidence="10" id="KW-0813">Transport</keyword>
<keyword evidence="4 10" id="KW-1133">Transmembrane helix</keyword>
<comment type="similarity">
    <text evidence="7 10">Belongs to the fluoride channel Fluc/FEX (TC 1.A.43) family.</text>
</comment>
<dbReference type="GO" id="GO:0062054">
    <property type="term" value="F:fluoride channel activity"/>
    <property type="evidence" value="ECO:0007669"/>
    <property type="project" value="UniProtKB-UniRule"/>
</dbReference>
<feature type="transmembrane region" description="Helical" evidence="10">
    <location>
        <begin position="56"/>
        <end position="75"/>
    </location>
</feature>
<evidence type="ECO:0000256" key="4">
    <source>
        <dbReference type="ARBA" id="ARBA00022989"/>
    </source>
</evidence>
<dbReference type="GO" id="GO:0046872">
    <property type="term" value="F:metal ion binding"/>
    <property type="evidence" value="ECO:0007669"/>
    <property type="project" value="UniProtKB-KW"/>
</dbReference>
<comment type="function">
    <text evidence="9 10">Fluoride-specific ion channel. Important for reducing fluoride concentration in the cell, thus reducing its toxicity.</text>
</comment>
<feature type="binding site" evidence="10">
    <location>
        <position position="66"/>
    </location>
    <ligand>
        <name>Na(+)</name>
        <dbReference type="ChEBI" id="CHEBI:29101"/>
        <note>structural</note>
    </ligand>
</feature>
<keyword evidence="10" id="KW-0406">Ion transport</keyword>
<evidence type="ECO:0000256" key="1">
    <source>
        <dbReference type="ARBA" id="ARBA00004651"/>
    </source>
</evidence>
<evidence type="ECO:0000256" key="7">
    <source>
        <dbReference type="ARBA" id="ARBA00035120"/>
    </source>
</evidence>
<evidence type="ECO:0000256" key="10">
    <source>
        <dbReference type="HAMAP-Rule" id="MF_00454"/>
    </source>
</evidence>
<evidence type="ECO:0000256" key="2">
    <source>
        <dbReference type="ARBA" id="ARBA00022475"/>
    </source>
</evidence>
<keyword evidence="10" id="KW-0915">Sodium</keyword>
<dbReference type="Proteomes" id="UP000219636">
    <property type="component" value="Unassembled WGS sequence"/>
</dbReference>
<organism evidence="11 12">
    <name type="scientific">Ureibacillus xyleni</name>
    <dbReference type="NCBI Taxonomy" id="614648"/>
    <lineage>
        <taxon>Bacteria</taxon>
        <taxon>Bacillati</taxon>
        <taxon>Bacillota</taxon>
        <taxon>Bacilli</taxon>
        <taxon>Bacillales</taxon>
        <taxon>Caryophanaceae</taxon>
        <taxon>Ureibacillus</taxon>
    </lineage>
</organism>
<protein>
    <recommendedName>
        <fullName evidence="10">Fluoride-specific ion channel FluC</fullName>
    </recommendedName>
</protein>
<comment type="subcellular location">
    <subcellularLocation>
        <location evidence="1 10">Cell membrane</location>
        <topology evidence="1 10">Multi-pass membrane protein</topology>
    </subcellularLocation>
</comment>
<dbReference type="GO" id="GO:0140114">
    <property type="term" value="P:cellular detoxification of fluoride"/>
    <property type="evidence" value="ECO:0007669"/>
    <property type="project" value="UniProtKB-UniRule"/>
</dbReference>
<evidence type="ECO:0000256" key="8">
    <source>
        <dbReference type="ARBA" id="ARBA00035585"/>
    </source>
</evidence>
<keyword evidence="2 10" id="KW-1003">Cell membrane</keyword>
<sequence length="116" mass="12796">MQNVIQVFLGGTIGAILRYAIQIVVGTFGMLWIVNVIGSFLLGCLNGYFEKKESKLKLFFTTGMLGTFTTFSTYSESSFNMLIEGPLTGFLFIIGMTLASISAAFLGYFFIRGKKQ</sequence>
<dbReference type="HAMAP" id="MF_00454">
    <property type="entry name" value="FluC"/>
    <property type="match status" value="1"/>
</dbReference>
<dbReference type="AlphaFoldDB" id="A0A285SCB0"/>